<feature type="domain" description="HTH cro/C1-type" evidence="2">
    <location>
        <begin position="8"/>
        <end position="62"/>
    </location>
</feature>
<dbReference type="Proteomes" id="UP000284751">
    <property type="component" value="Unassembled WGS sequence"/>
</dbReference>
<dbReference type="InterPro" id="IPR001387">
    <property type="entry name" value="Cro/C1-type_HTH"/>
</dbReference>
<evidence type="ECO:0000313" key="4">
    <source>
        <dbReference type="Proteomes" id="UP000284751"/>
    </source>
</evidence>
<reference evidence="3 4" key="1">
    <citation type="submission" date="2018-08" db="EMBL/GenBank/DDBJ databases">
        <title>A genome reference for cultivated species of the human gut microbiota.</title>
        <authorList>
            <person name="Zou Y."/>
            <person name="Xue W."/>
            <person name="Luo G."/>
        </authorList>
    </citation>
    <scope>NUCLEOTIDE SEQUENCE [LARGE SCALE GENOMIC DNA]</scope>
    <source>
        <strain evidence="3 4">AF28-26</strain>
    </source>
</reference>
<dbReference type="PANTHER" id="PTHR46797">
    <property type="entry name" value="HTH-TYPE TRANSCRIPTIONAL REGULATOR"/>
    <property type="match status" value="1"/>
</dbReference>
<dbReference type="GO" id="GO:0003700">
    <property type="term" value="F:DNA-binding transcription factor activity"/>
    <property type="evidence" value="ECO:0007669"/>
    <property type="project" value="TreeGrafter"/>
</dbReference>
<dbReference type="GO" id="GO:0005829">
    <property type="term" value="C:cytosol"/>
    <property type="evidence" value="ECO:0007669"/>
    <property type="project" value="TreeGrafter"/>
</dbReference>
<dbReference type="InterPro" id="IPR010982">
    <property type="entry name" value="Lambda_DNA-bd_dom_sf"/>
</dbReference>
<dbReference type="PROSITE" id="PS50943">
    <property type="entry name" value="HTH_CROC1"/>
    <property type="match status" value="1"/>
</dbReference>
<dbReference type="AlphaFoldDB" id="A0A412B0U6"/>
<dbReference type="Pfam" id="PF01381">
    <property type="entry name" value="HTH_3"/>
    <property type="match status" value="1"/>
</dbReference>
<dbReference type="SUPFAM" id="SSF47413">
    <property type="entry name" value="lambda repressor-like DNA-binding domains"/>
    <property type="match status" value="1"/>
</dbReference>
<keyword evidence="1" id="KW-0238">DNA-binding</keyword>
<name>A0A412B0U6_9FIRM</name>
<evidence type="ECO:0000256" key="1">
    <source>
        <dbReference type="ARBA" id="ARBA00023125"/>
    </source>
</evidence>
<evidence type="ECO:0000313" key="3">
    <source>
        <dbReference type="EMBL" id="RGQ44268.1"/>
    </source>
</evidence>
<gene>
    <name evidence="3" type="ORF">DWY99_01110</name>
</gene>
<proteinExistence type="predicted"/>
<accession>A0A412B0U6</accession>
<comment type="caution">
    <text evidence="3">The sequence shown here is derived from an EMBL/GenBank/DDBJ whole genome shotgun (WGS) entry which is preliminary data.</text>
</comment>
<protein>
    <submittedName>
        <fullName evidence="3">XRE family transcriptional regulator</fullName>
    </submittedName>
</protein>
<dbReference type="CDD" id="cd00093">
    <property type="entry name" value="HTH_XRE"/>
    <property type="match status" value="1"/>
</dbReference>
<dbReference type="SMART" id="SM00530">
    <property type="entry name" value="HTH_XRE"/>
    <property type="match status" value="1"/>
</dbReference>
<dbReference type="GO" id="GO:0003677">
    <property type="term" value="F:DNA binding"/>
    <property type="evidence" value="ECO:0007669"/>
    <property type="project" value="UniProtKB-KW"/>
</dbReference>
<dbReference type="PANTHER" id="PTHR46797:SF1">
    <property type="entry name" value="METHYLPHOSPHONATE SYNTHASE"/>
    <property type="match status" value="1"/>
</dbReference>
<dbReference type="Gene3D" id="1.10.260.40">
    <property type="entry name" value="lambda repressor-like DNA-binding domains"/>
    <property type="match status" value="1"/>
</dbReference>
<dbReference type="EMBL" id="QRTC01000002">
    <property type="protein sequence ID" value="RGQ44268.1"/>
    <property type="molecule type" value="Genomic_DNA"/>
</dbReference>
<dbReference type="InterPro" id="IPR050807">
    <property type="entry name" value="TransReg_Diox_bact_type"/>
</dbReference>
<organism evidence="3 4">
    <name type="scientific">[Clostridium] leptum</name>
    <dbReference type="NCBI Taxonomy" id="1535"/>
    <lineage>
        <taxon>Bacteria</taxon>
        <taxon>Bacillati</taxon>
        <taxon>Bacillota</taxon>
        <taxon>Clostridia</taxon>
        <taxon>Eubacteriales</taxon>
        <taxon>Oscillospiraceae</taxon>
        <taxon>Oscillospiraceae incertae sedis</taxon>
    </lineage>
</organism>
<sequence length="102" mass="11823">MKDILKEITRLRLERNWTEYELAKKSGLAQSTISSWYRKKQTPSIQTLDKICKGFGITLSQFFGEGDDAIFLTPEQRKLLDSWSALNTQQRKIVTDLLDNVL</sequence>
<evidence type="ECO:0000259" key="2">
    <source>
        <dbReference type="PROSITE" id="PS50943"/>
    </source>
</evidence>